<keyword evidence="3" id="KW-0732">Signal</keyword>
<dbReference type="PRINTS" id="PR00007">
    <property type="entry name" value="COMPLEMNTC1Q"/>
</dbReference>
<evidence type="ECO:0000256" key="2">
    <source>
        <dbReference type="ARBA" id="ARBA00022525"/>
    </source>
</evidence>
<dbReference type="AlphaFoldDB" id="A0A194API7"/>
<comment type="subcellular location">
    <subcellularLocation>
        <location evidence="1">Secreted</location>
    </subcellularLocation>
</comment>
<dbReference type="Gene3D" id="2.60.120.40">
    <property type="match status" value="1"/>
</dbReference>
<dbReference type="PANTHER" id="PTHR22923">
    <property type="entry name" value="CEREBELLIN-RELATED"/>
    <property type="match status" value="1"/>
</dbReference>
<dbReference type="SUPFAM" id="SSF49842">
    <property type="entry name" value="TNF-like"/>
    <property type="match status" value="1"/>
</dbReference>
<dbReference type="InterPro" id="IPR001073">
    <property type="entry name" value="C1q_dom"/>
</dbReference>
<dbReference type="PROSITE" id="PS50871">
    <property type="entry name" value="C1Q"/>
    <property type="match status" value="1"/>
</dbReference>
<keyword evidence="2" id="KW-0964">Secreted</keyword>
<dbReference type="SMART" id="SM00110">
    <property type="entry name" value="C1Q"/>
    <property type="match status" value="1"/>
</dbReference>
<accession>A0A194API7</accession>
<dbReference type="Pfam" id="PF00386">
    <property type="entry name" value="C1q"/>
    <property type="match status" value="1"/>
</dbReference>
<evidence type="ECO:0000256" key="1">
    <source>
        <dbReference type="ARBA" id="ARBA00004613"/>
    </source>
</evidence>
<dbReference type="InterPro" id="IPR050822">
    <property type="entry name" value="Cerebellin_Synaptic_Org"/>
</dbReference>
<protein>
    <recommendedName>
        <fullName evidence="4">C1q domain-containing protein</fullName>
    </recommendedName>
</protein>
<dbReference type="EMBL" id="GELH01000140">
    <property type="protein sequence ID" value="JAS04132.1"/>
    <property type="molecule type" value="Transcribed_RNA"/>
</dbReference>
<feature type="domain" description="C1q" evidence="4">
    <location>
        <begin position="1"/>
        <end position="130"/>
    </location>
</feature>
<dbReference type="InterPro" id="IPR008983">
    <property type="entry name" value="Tumour_necrosis_fac-like_dom"/>
</dbReference>
<evidence type="ECO:0000256" key="3">
    <source>
        <dbReference type="ARBA" id="ARBA00022729"/>
    </source>
</evidence>
<evidence type="ECO:0000313" key="5">
    <source>
        <dbReference type="EMBL" id="JAS04133.1"/>
    </source>
</evidence>
<sequence length="130" mass="14080">MAIMDNDLVNPSTNHIIIFNHVMTNEGNAYNPHTGTFIAPVSGTYFFAMALASPTAAGGHLGIWLQKDGTAVAYLFFDLHSQYWVKRTDTTAVHMNKGESIYAIILSVAGNHTIAGNLHSNLSGFLIQAD</sequence>
<dbReference type="GO" id="GO:0005576">
    <property type="term" value="C:extracellular region"/>
    <property type="evidence" value="ECO:0007669"/>
    <property type="project" value="UniProtKB-SubCell"/>
</dbReference>
<proteinExistence type="predicted"/>
<reference evidence="5" key="1">
    <citation type="submission" date="2016-03" db="EMBL/GenBank/DDBJ databases">
        <authorList>
            <person name="Ploux O."/>
        </authorList>
    </citation>
    <scope>NUCLEOTIDE SEQUENCE</scope>
    <source>
        <tissue evidence="5">Mantle</tissue>
    </source>
</reference>
<dbReference type="EMBL" id="GELH01000139">
    <property type="protein sequence ID" value="JAS04133.1"/>
    <property type="molecule type" value="Transcribed_RNA"/>
</dbReference>
<dbReference type="PANTHER" id="PTHR22923:SF116">
    <property type="entry name" value="C1Q DOMAIN-CONTAINING PROTEIN"/>
    <property type="match status" value="1"/>
</dbReference>
<organism evidence="5">
    <name type="scientific">Pinctada fucata</name>
    <name type="common">Akoya pearl oyster</name>
    <name type="synonym">Pinctada imbricata fucata</name>
    <dbReference type="NCBI Taxonomy" id="50426"/>
    <lineage>
        <taxon>Eukaryota</taxon>
        <taxon>Metazoa</taxon>
        <taxon>Spiralia</taxon>
        <taxon>Lophotrochozoa</taxon>
        <taxon>Mollusca</taxon>
        <taxon>Bivalvia</taxon>
        <taxon>Autobranchia</taxon>
        <taxon>Pteriomorphia</taxon>
        <taxon>Pterioida</taxon>
        <taxon>Pterioidea</taxon>
        <taxon>Pteriidae</taxon>
        <taxon>Pinctada</taxon>
    </lineage>
</organism>
<evidence type="ECO:0000259" key="4">
    <source>
        <dbReference type="PROSITE" id="PS50871"/>
    </source>
</evidence>
<name>A0A194API7_PINFU</name>